<name>A0ABV4IDL4_9BURK</name>
<dbReference type="Gene3D" id="1.20.1600.10">
    <property type="entry name" value="Outer membrane efflux proteins (OEP)"/>
    <property type="match status" value="1"/>
</dbReference>
<feature type="region of interest" description="Disordered" evidence="1">
    <location>
        <begin position="462"/>
        <end position="482"/>
    </location>
</feature>
<dbReference type="SUPFAM" id="SSF56954">
    <property type="entry name" value="Outer membrane efflux proteins (OEP)"/>
    <property type="match status" value="1"/>
</dbReference>
<accession>A0ABV4IDL4</accession>
<proteinExistence type="predicted"/>
<dbReference type="PANTHER" id="PTHR30203">
    <property type="entry name" value="OUTER MEMBRANE CATION EFFLUX PROTEIN"/>
    <property type="match status" value="1"/>
</dbReference>
<feature type="chain" id="PRO_5045139785" evidence="2">
    <location>
        <begin position="24"/>
        <end position="482"/>
    </location>
</feature>
<keyword evidence="4" id="KW-1185">Reference proteome</keyword>
<evidence type="ECO:0000256" key="1">
    <source>
        <dbReference type="SAM" id="MobiDB-lite"/>
    </source>
</evidence>
<dbReference type="PANTHER" id="PTHR30203:SF24">
    <property type="entry name" value="BLR4935 PROTEIN"/>
    <property type="match status" value="1"/>
</dbReference>
<reference evidence="3 4" key="1">
    <citation type="submission" date="2024-08" db="EMBL/GenBank/DDBJ databases">
        <authorList>
            <person name="Feng Z."/>
            <person name="Ronholm J."/>
        </authorList>
    </citation>
    <scope>NUCLEOTIDE SEQUENCE [LARGE SCALE GENOMIC DNA]</scope>
    <source>
        <strain evidence="3 4">4-AB0-8</strain>
    </source>
</reference>
<dbReference type="PROSITE" id="PS51257">
    <property type="entry name" value="PROKAR_LIPOPROTEIN"/>
    <property type="match status" value="1"/>
</dbReference>
<keyword evidence="2" id="KW-0732">Signal</keyword>
<sequence length="482" mass="52625">MKRRMLRLSTLIGALVLAGCASVAPDGLRSAVNAHTAARLPAGSSLPTPEASATAVQRQATEAQIAQWLSQPVDADTAVRIALLRSPGLQAQLAQLARQDAQRAQALTLFNPTLTLGRFVNGHEREIERQLSLNLVQLITLPWRSRWQGWQLEQATLTAAQQVLLHAADTRRAWLRAVAAQQSLQAAERMHEAAAAGGELARRMALVGNFSKLEQAQELRVQHDAAAQLARARLNAALEREQLARLMGLWGPQADFALPNSLPPLPKAEALHTGADAEATALRERLDVRALRRELDTTADRHGFARVGALFGDIGASYSRNTTTDRATRHDEVTRGWELELPLPLFDWGGVAAAGARAQLQHRSAQLRNAALQARSEARTSWLRYRTAWDLAQQQHTEVLPLAQQMQEEAVYRYNGMFISTWQLLAQARATTQAVATATEAQRDFWLADVDLQLALYSTSPGAGTASLSSPATLSESPVQGH</sequence>
<dbReference type="Proteomes" id="UP001567350">
    <property type="component" value="Unassembled WGS sequence"/>
</dbReference>
<evidence type="ECO:0000313" key="4">
    <source>
        <dbReference type="Proteomes" id="UP001567350"/>
    </source>
</evidence>
<gene>
    <name evidence="3" type="ORF">ACBP88_10835</name>
</gene>
<evidence type="ECO:0000313" key="3">
    <source>
        <dbReference type="EMBL" id="MEZ2739935.1"/>
    </source>
</evidence>
<dbReference type="InterPro" id="IPR010131">
    <property type="entry name" value="MdtP/NodT-like"/>
</dbReference>
<evidence type="ECO:0000256" key="2">
    <source>
        <dbReference type="SAM" id="SignalP"/>
    </source>
</evidence>
<feature type="signal peptide" evidence="2">
    <location>
        <begin position="1"/>
        <end position="23"/>
    </location>
</feature>
<organism evidence="3 4">
    <name type="scientific">Comamonas jiangduensis</name>
    <dbReference type="NCBI Taxonomy" id="1194168"/>
    <lineage>
        <taxon>Bacteria</taxon>
        <taxon>Pseudomonadati</taxon>
        <taxon>Pseudomonadota</taxon>
        <taxon>Betaproteobacteria</taxon>
        <taxon>Burkholderiales</taxon>
        <taxon>Comamonadaceae</taxon>
        <taxon>Comamonas</taxon>
    </lineage>
</organism>
<dbReference type="EMBL" id="JBGJLR010000011">
    <property type="protein sequence ID" value="MEZ2739935.1"/>
    <property type="molecule type" value="Genomic_DNA"/>
</dbReference>
<comment type="caution">
    <text evidence="3">The sequence shown here is derived from an EMBL/GenBank/DDBJ whole genome shotgun (WGS) entry which is preliminary data.</text>
</comment>
<dbReference type="RefSeq" id="WP_370892499.1">
    <property type="nucleotide sequence ID" value="NZ_JBGJLR010000011.1"/>
</dbReference>
<protein>
    <submittedName>
        <fullName evidence="3">TolC family protein</fullName>
    </submittedName>
</protein>